<feature type="active site" description="Proton acceptor" evidence="4">
    <location>
        <position position="208"/>
    </location>
</feature>
<keyword evidence="2 4" id="KW-0442">Lipid degradation</keyword>
<dbReference type="InterPro" id="IPR050301">
    <property type="entry name" value="NTE"/>
</dbReference>
<feature type="short sequence motif" description="DGA/G" evidence="4">
    <location>
        <begin position="208"/>
        <end position="210"/>
    </location>
</feature>
<feature type="short sequence motif" description="GXSXG" evidence="4">
    <location>
        <begin position="54"/>
        <end position="58"/>
    </location>
</feature>
<feature type="domain" description="PNPLA" evidence="5">
    <location>
        <begin position="22"/>
        <end position="221"/>
    </location>
</feature>
<dbReference type="PANTHER" id="PTHR14226">
    <property type="entry name" value="NEUROPATHY TARGET ESTERASE/SWISS CHEESE D.MELANOGASTER"/>
    <property type="match status" value="1"/>
</dbReference>
<dbReference type="RefSeq" id="WP_320502391.1">
    <property type="nucleotide sequence ID" value="NZ_JAXCLX010000003.1"/>
</dbReference>
<proteinExistence type="predicted"/>
<evidence type="ECO:0000256" key="2">
    <source>
        <dbReference type="ARBA" id="ARBA00022963"/>
    </source>
</evidence>
<evidence type="ECO:0000256" key="1">
    <source>
        <dbReference type="ARBA" id="ARBA00022801"/>
    </source>
</evidence>
<reference evidence="6 7" key="1">
    <citation type="journal article" date="2013" name="Antonie Van Leeuwenhoek">
        <title>Dongia rigui sp. nov., isolated from freshwater of a large wetland in Korea.</title>
        <authorList>
            <person name="Baik K.S."/>
            <person name="Hwang Y.M."/>
            <person name="Choi J.S."/>
            <person name="Kwon J."/>
            <person name="Seong C.N."/>
        </authorList>
    </citation>
    <scope>NUCLEOTIDE SEQUENCE [LARGE SCALE GENOMIC DNA]</scope>
    <source>
        <strain evidence="6 7">04SU4-P</strain>
    </source>
</reference>
<keyword evidence="7" id="KW-1185">Reference proteome</keyword>
<feature type="short sequence motif" description="GXGXXG" evidence="4">
    <location>
        <begin position="26"/>
        <end position="31"/>
    </location>
</feature>
<evidence type="ECO:0000259" key="5">
    <source>
        <dbReference type="PROSITE" id="PS51635"/>
    </source>
</evidence>
<evidence type="ECO:0000256" key="3">
    <source>
        <dbReference type="ARBA" id="ARBA00023098"/>
    </source>
</evidence>
<name>A0ABU5E323_9PROT</name>
<dbReference type="PROSITE" id="PS51635">
    <property type="entry name" value="PNPLA"/>
    <property type="match status" value="1"/>
</dbReference>
<dbReference type="Gene3D" id="3.40.1090.10">
    <property type="entry name" value="Cytosolic phospholipase A2 catalytic domain"/>
    <property type="match status" value="2"/>
</dbReference>
<evidence type="ECO:0000313" key="7">
    <source>
        <dbReference type="Proteomes" id="UP001271769"/>
    </source>
</evidence>
<evidence type="ECO:0000313" key="6">
    <source>
        <dbReference type="EMBL" id="MDY0873921.1"/>
    </source>
</evidence>
<sequence length="351" mass="39153">MPDTGHPKPQRPRKPGVKNISLALQGGGSHGAFTWGVMHRLISEPRFYIDGLSGTSAGGMNAAVFADGFLKGKRQGAIDALQAFWMGVSELNPLPRAIPRGIPGISEGWDVDRDPTFMWLDYATRLLAPRQMNPLKVDPLGNLLRELVDFENLRAHPEVKMFVTASNVRTCRSRIFRTPEISAEALMASACLPLLFEAVEVEGEFYWDGGYLGNPAIHPLIHECDSSDVVIVQINPMNRPDVPVSARDILNRINEMTFNASLVREMEGFATITRLIESGELHNDRYTAVRFHEISAEVELAEMGSLSKMNTERAFLEHLHQLGYETADKWVTTNFDRIGWESTMDLTAKFG</sequence>
<dbReference type="PANTHER" id="PTHR14226:SF78">
    <property type="entry name" value="SLR0060 PROTEIN"/>
    <property type="match status" value="1"/>
</dbReference>
<dbReference type="InterPro" id="IPR002641">
    <property type="entry name" value="PNPLA_dom"/>
</dbReference>
<comment type="caution">
    <text evidence="6">The sequence shown here is derived from an EMBL/GenBank/DDBJ whole genome shotgun (WGS) entry which is preliminary data.</text>
</comment>
<dbReference type="SUPFAM" id="SSF52151">
    <property type="entry name" value="FabD/lysophospholipase-like"/>
    <property type="match status" value="1"/>
</dbReference>
<keyword evidence="1 4" id="KW-0378">Hydrolase</keyword>
<protein>
    <submittedName>
        <fullName evidence="6">Patatin-like phospholipase family protein</fullName>
    </submittedName>
</protein>
<accession>A0ABU5E323</accession>
<gene>
    <name evidence="6" type="ORF">SMD31_18415</name>
</gene>
<dbReference type="Pfam" id="PF01734">
    <property type="entry name" value="Patatin"/>
    <property type="match status" value="1"/>
</dbReference>
<keyword evidence="3 4" id="KW-0443">Lipid metabolism</keyword>
<dbReference type="Proteomes" id="UP001271769">
    <property type="component" value="Unassembled WGS sequence"/>
</dbReference>
<dbReference type="InterPro" id="IPR016035">
    <property type="entry name" value="Acyl_Trfase/lysoPLipase"/>
</dbReference>
<dbReference type="EMBL" id="JAXCLX010000003">
    <property type="protein sequence ID" value="MDY0873921.1"/>
    <property type="molecule type" value="Genomic_DNA"/>
</dbReference>
<evidence type="ECO:0000256" key="4">
    <source>
        <dbReference type="PROSITE-ProRule" id="PRU01161"/>
    </source>
</evidence>
<organism evidence="6 7">
    <name type="scientific">Dongia rigui</name>
    <dbReference type="NCBI Taxonomy" id="940149"/>
    <lineage>
        <taxon>Bacteria</taxon>
        <taxon>Pseudomonadati</taxon>
        <taxon>Pseudomonadota</taxon>
        <taxon>Alphaproteobacteria</taxon>
        <taxon>Rhodospirillales</taxon>
        <taxon>Dongiaceae</taxon>
        <taxon>Dongia</taxon>
    </lineage>
</organism>
<feature type="active site" description="Nucleophile" evidence="4">
    <location>
        <position position="56"/>
    </location>
</feature>